<evidence type="ECO:0000313" key="3">
    <source>
        <dbReference type="Proteomes" id="UP000057820"/>
    </source>
</evidence>
<sequence length="38" mass="3808">MTPNARRALHALAWIAAVPLVIIGALAATIIAATAVNA</sequence>
<name>A0A0H5PAH1_NOCFR</name>
<dbReference type="AlphaFoldDB" id="A0A0H5PAH1"/>
<keyword evidence="2" id="KW-0614">Plasmid</keyword>
<keyword evidence="1" id="KW-0472">Membrane</keyword>
<organism evidence="2 3">
    <name type="scientific">Nocardia farcinica</name>
    <dbReference type="NCBI Taxonomy" id="37329"/>
    <lineage>
        <taxon>Bacteria</taxon>
        <taxon>Bacillati</taxon>
        <taxon>Actinomycetota</taxon>
        <taxon>Actinomycetes</taxon>
        <taxon>Mycobacteriales</taxon>
        <taxon>Nocardiaceae</taxon>
        <taxon>Nocardia</taxon>
    </lineage>
</organism>
<reference evidence="3" key="1">
    <citation type="submission" date="2015-03" db="EMBL/GenBank/DDBJ databases">
        <authorList>
            <consortium name="Pathogen Informatics"/>
        </authorList>
    </citation>
    <scope>NUCLEOTIDE SEQUENCE [LARGE SCALE GENOMIC DNA]</scope>
    <source>
        <strain evidence="3">NCTC11134</strain>
        <plasmid evidence="3">2</plasmid>
    </source>
</reference>
<evidence type="ECO:0000256" key="1">
    <source>
        <dbReference type="SAM" id="Phobius"/>
    </source>
</evidence>
<proteinExistence type="predicted"/>
<accession>A0A0H5PAH1</accession>
<keyword evidence="1" id="KW-1133">Transmembrane helix</keyword>
<protein>
    <submittedName>
        <fullName evidence="2">Uncharacterized protein</fullName>
    </submittedName>
</protein>
<dbReference type="Proteomes" id="UP000057820">
    <property type="component" value="Plasmid 2"/>
</dbReference>
<evidence type="ECO:0000313" key="2">
    <source>
        <dbReference type="EMBL" id="CRY84269.1"/>
    </source>
</evidence>
<gene>
    <name evidence="2" type="ORF">ERS450000_05945</name>
</gene>
<dbReference type="EMBL" id="LN868939">
    <property type="protein sequence ID" value="CRY84269.1"/>
    <property type="molecule type" value="Genomic_DNA"/>
</dbReference>
<dbReference type="KEGG" id="nfr:ERS450000_05945"/>
<feature type="transmembrane region" description="Helical" evidence="1">
    <location>
        <begin position="12"/>
        <end position="36"/>
    </location>
</feature>
<geneLocation type="plasmid" evidence="2">
    <name>2</name>
</geneLocation>
<keyword evidence="1" id="KW-0812">Transmembrane</keyword>